<dbReference type="Proteomes" id="UP000223596">
    <property type="component" value="Unassembled WGS sequence"/>
</dbReference>
<dbReference type="RefSeq" id="WP_003512370.1">
    <property type="nucleotide sequence ID" value="NZ_CP013828.1"/>
</dbReference>
<name>A0AB36TIE2_ACETH</name>
<gene>
    <name evidence="2" type="ORF">M972_112077</name>
</gene>
<dbReference type="PIRSF" id="PIRSF018688">
    <property type="entry name" value="UCP018688"/>
    <property type="match status" value="1"/>
</dbReference>
<dbReference type="PANTHER" id="PTHR41373">
    <property type="entry name" value="DUF2156 DOMAIN-CONTAINING PROTEIN"/>
    <property type="match status" value="1"/>
</dbReference>
<evidence type="ECO:0000313" key="3">
    <source>
        <dbReference type="Proteomes" id="UP000223596"/>
    </source>
</evidence>
<dbReference type="EMBL" id="PDBW01000001">
    <property type="protein sequence ID" value="PFH03275.1"/>
    <property type="molecule type" value="Genomic_DNA"/>
</dbReference>
<feature type="domain" description="Phosphatidylglycerol lysyltransferase C-terminal" evidence="1">
    <location>
        <begin position="25"/>
        <end position="297"/>
    </location>
</feature>
<proteinExistence type="predicted"/>
<accession>A0AB36TIE2</accession>
<dbReference type="InterPro" id="IPR016181">
    <property type="entry name" value="Acyl_CoA_acyltransferase"/>
</dbReference>
<dbReference type="Gene3D" id="3.40.630.30">
    <property type="match status" value="1"/>
</dbReference>
<dbReference type="PANTHER" id="PTHR41373:SF1">
    <property type="entry name" value="PHOSPHATIDYLGLYCEROL LYSYLTRANSFERASE C-TERMINAL DOMAIN-CONTAINING PROTEIN"/>
    <property type="match status" value="1"/>
</dbReference>
<dbReference type="InterPro" id="IPR024320">
    <property type="entry name" value="LPG_synthase_C"/>
</dbReference>
<comment type="caution">
    <text evidence="2">The sequence shown here is derived from an EMBL/GenBank/DDBJ whole genome shotgun (WGS) entry which is preliminary data.</text>
</comment>
<dbReference type="AlphaFoldDB" id="A0AB36TIE2"/>
<evidence type="ECO:0000259" key="1">
    <source>
        <dbReference type="Pfam" id="PF09924"/>
    </source>
</evidence>
<dbReference type="InterPro" id="IPR016732">
    <property type="entry name" value="UCP018688"/>
</dbReference>
<evidence type="ECO:0000313" key="2">
    <source>
        <dbReference type="EMBL" id="PFH03275.1"/>
    </source>
</evidence>
<sequence>MLDFKPIELKDRELFHEYLKDYDFLTYEYSFLTLYIWRKMYNTEFAIVDDAIVIKKRTANNGTYFMQPIGADKSKIADITLKLNTLRKNNPDFKYLYGDVETPFLEQLHENFGNLVTSHEDKNNFDYIFNSKDLIKLSGKKYHRKKNQYNQFIKKYDYRIEEIQSPEVIKNCIDLSLKWYDYKSLQSEQLKNEQKAIFDIFSNIKIFNNIKGIAVYVNNEIAGFAIGEKLNSKMATVHFEKGNYNFSGIYPFLNKSLVEIFFRDVEFINLQEDLGLEGLRRAKSAYQPIKLEKKYLVNI</sequence>
<protein>
    <recommendedName>
        <fullName evidence="1">Phosphatidylglycerol lysyltransferase C-terminal domain-containing protein</fullName>
    </recommendedName>
</protein>
<organism evidence="2 3">
    <name type="scientific">Acetivibrio thermocellus AD2</name>
    <dbReference type="NCBI Taxonomy" id="1138384"/>
    <lineage>
        <taxon>Bacteria</taxon>
        <taxon>Bacillati</taxon>
        <taxon>Bacillota</taxon>
        <taxon>Clostridia</taxon>
        <taxon>Eubacteriales</taxon>
        <taxon>Oscillospiraceae</taxon>
        <taxon>Acetivibrio</taxon>
    </lineage>
</organism>
<dbReference type="SUPFAM" id="SSF55729">
    <property type="entry name" value="Acyl-CoA N-acyltransferases (Nat)"/>
    <property type="match status" value="2"/>
</dbReference>
<reference evidence="2 3" key="1">
    <citation type="submission" date="2017-09" db="EMBL/GenBank/DDBJ databases">
        <title>Evaluation of Pacific Biosciences Sequencing Technology to Finishing C. thermocellum Genome Sequences.</title>
        <authorList>
            <person name="Brown S."/>
        </authorList>
    </citation>
    <scope>NUCLEOTIDE SEQUENCE [LARGE SCALE GENOMIC DNA]</scope>
    <source>
        <strain evidence="2 3">AD2</strain>
    </source>
</reference>
<dbReference type="Pfam" id="PF09924">
    <property type="entry name" value="LPG_synthase_C"/>
    <property type="match status" value="1"/>
</dbReference>